<reference evidence="2 3" key="1">
    <citation type="submission" date="2015-11" db="EMBL/GenBank/DDBJ databases">
        <title>Expanding the genomic diversity of Burkholderia species for the development of highly accurate diagnostics.</title>
        <authorList>
            <person name="Sahl J."/>
            <person name="Keim P."/>
            <person name="Wagner D."/>
        </authorList>
    </citation>
    <scope>NUCLEOTIDE SEQUENCE [LARGE SCALE GENOMIC DNA]</scope>
    <source>
        <strain evidence="2 3">MSMB1960WGS</strain>
    </source>
</reference>
<name>A0A119WXV3_9BURK</name>
<dbReference type="STRING" id="1503054.WT74_23010"/>
<organism evidence="2">
    <name type="scientific">Burkholderia stagnalis</name>
    <dbReference type="NCBI Taxonomy" id="1503054"/>
    <lineage>
        <taxon>Bacteria</taxon>
        <taxon>Pseudomonadati</taxon>
        <taxon>Pseudomonadota</taxon>
        <taxon>Betaproteobacteria</taxon>
        <taxon>Burkholderiales</taxon>
        <taxon>Burkholderiaceae</taxon>
        <taxon>Burkholderia</taxon>
        <taxon>Burkholderia cepacia complex</taxon>
    </lineage>
</organism>
<accession>A0A119WXV3</accession>
<dbReference type="InterPro" id="IPR025391">
    <property type="entry name" value="DUF4123"/>
</dbReference>
<gene>
    <name evidence="2" type="ORF">WT44_20620</name>
</gene>
<dbReference type="EMBL" id="LPHB01000056">
    <property type="protein sequence ID" value="KWA58581.1"/>
    <property type="molecule type" value="Genomic_DNA"/>
</dbReference>
<protein>
    <recommendedName>
        <fullName evidence="1">DUF4123 domain-containing protein</fullName>
    </recommendedName>
</protein>
<evidence type="ECO:0000313" key="3">
    <source>
        <dbReference type="Proteomes" id="UP000068603"/>
    </source>
</evidence>
<comment type="caution">
    <text evidence="2">The sequence shown here is derived from an EMBL/GenBank/DDBJ whole genome shotgun (WGS) entry which is preliminary data.</text>
</comment>
<dbReference type="AlphaFoldDB" id="A0A119WXV3"/>
<proteinExistence type="predicted"/>
<sequence length="291" mass="32930">MSHAETKLYGLLDGARYPEALGPLVLEFASEVRSLFDGLPEEEAGYAAPFLVQIDDASADWVKQIDTMDQFNPCMTLIRSKHEIDALCAHLRCFLIADIGDDMTALVRYFDPRVLPALLDVWDRHVLALLTSPMETWLYRGHASEWIKVNVEGLKGFSSPEPIAITLSAEQIDELERRCDLDAVVETLTDLGEMDADTPYADRYGALEPMYRRALRWGLANTRDRMTFCSFCLRYGSAFDQQSHVKDVIEMAVRESCPLEDLLQTLPQYVWERLARRNEVRGATADTEAGT</sequence>
<dbReference type="RefSeq" id="WP_060148203.1">
    <property type="nucleotide sequence ID" value="NZ_LPGD01000014.1"/>
</dbReference>
<dbReference type="Proteomes" id="UP000068603">
    <property type="component" value="Unassembled WGS sequence"/>
</dbReference>
<evidence type="ECO:0000313" key="2">
    <source>
        <dbReference type="EMBL" id="KWA58581.1"/>
    </source>
</evidence>
<dbReference type="Pfam" id="PF13503">
    <property type="entry name" value="DUF4123"/>
    <property type="match status" value="1"/>
</dbReference>
<feature type="domain" description="DUF4123" evidence="1">
    <location>
        <begin position="8"/>
        <end position="125"/>
    </location>
</feature>
<evidence type="ECO:0000259" key="1">
    <source>
        <dbReference type="Pfam" id="PF13503"/>
    </source>
</evidence>